<proteinExistence type="predicted"/>
<sequence>MPHISLAVRTPMFYQLLLTFYIGLYIHRQHVCKLIPLQRLPRGLQQPQIDDLVYAPAHASPYVIPLTPSRSKRKAAARRLNQRTPTHL</sequence>
<evidence type="ECO:0000313" key="4">
    <source>
        <dbReference type="Proteomes" id="UP000799291"/>
    </source>
</evidence>
<evidence type="ECO:0000256" key="1">
    <source>
        <dbReference type="SAM" id="MobiDB-lite"/>
    </source>
</evidence>
<feature type="compositionally biased region" description="Basic residues" evidence="1">
    <location>
        <begin position="70"/>
        <end position="81"/>
    </location>
</feature>
<dbReference type="EMBL" id="MU005578">
    <property type="protein sequence ID" value="KAF2685940.1"/>
    <property type="molecule type" value="Genomic_DNA"/>
</dbReference>
<keyword evidence="4" id="KW-1185">Reference proteome</keyword>
<accession>A0A6G1J6V0</accession>
<reference evidence="3" key="1">
    <citation type="journal article" date="2020" name="Stud. Mycol.">
        <title>101 Dothideomycetes genomes: a test case for predicting lifestyles and emergence of pathogens.</title>
        <authorList>
            <person name="Haridas S."/>
            <person name="Albert R."/>
            <person name="Binder M."/>
            <person name="Bloem J."/>
            <person name="Labutti K."/>
            <person name="Salamov A."/>
            <person name="Andreopoulos B."/>
            <person name="Baker S."/>
            <person name="Barry K."/>
            <person name="Bills G."/>
            <person name="Bluhm B."/>
            <person name="Cannon C."/>
            <person name="Castanera R."/>
            <person name="Culley D."/>
            <person name="Daum C."/>
            <person name="Ezra D."/>
            <person name="Gonzalez J."/>
            <person name="Henrissat B."/>
            <person name="Kuo A."/>
            <person name="Liang C."/>
            <person name="Lipzen A."/>
            <person name="Lutzoni F."/>
            <person name="Magnuson J."/>
            <person name="Mondo S."/>
            <person name="Nolan M."/>
            <person name="Ohm R."/>
            <person name="Pangilinan J."/>
            <person name="Park H.-J."/>
            <person name="Ramirez L."/>
            <person name="Alfaro M."/>
            <person name="Sun H."/>
            <person name="Tritt A."/>
            <person name="Yoshinaga Y."/>
            <person name="Zwiers L.-H."/>
            <person name="Turgeon B."/>
            <person name="Goodwin S."/>
            <person name="Spatafora J."/>
            <person name="Crous P."/>
            <person name="Grigoriev I."/>
        </authorList>
    </citation>
    <scope>NUCLEOTIDE SEQUENCE</scope>
    <source>
        <strain evidence="3">CBS 122367</strain>
    </source>
</reference>
<dbReference type="Proteomes" id="UP000799291">
    <property type="component" value="Unassembled WGS sequence"/>
</dbReference>
<keyword evidence="2" id="KW-1133">Transmembrane helix</keyword>
<gene>
    <name evidence="3" type="ORF">K458DRAFT_417123</name>
</gene>
<feature type="transmembrane region" description="Helical" evidence="2">
    <location>
        <begin position="6"/>
        <end position="26"/>
    </location>
</feature>
<feature type="region of interest" description="Disordered" evidence="1">
    <location>
        <begin position="69"/>
        <end position="88"/>
    </location>
</feature>
<name>A0A6G1J6V0_9PLEO</name>
<keyword evidence="2" id="KW-0472">Membrane</keyword>
<keyword evidence="2" id="KW-0812">Transmembrane</keyword>
<evidence type="ECO:0000256" key="2">
    <source>
        <dbReference type="SAM" id="Phobius"/>
    </source>
</evidence>
<evidence type="ECO:0000313" key="3">
    <source>
        <dbReference type="EMBL" id="KAF2685940.1"/>
    </source>
</evidence>
<dbReference type="AlphaFoldDB" id="A0A6G1J6V0"/>
<protein>
    <submittedName>
        <fullName evidence="3">Uncharacterized protein</fullName>
    </submittedName>
</protein>
<organism evidence="3 4">
    <name type="scientific">Lentithecium fluviatile CBS 122367</name>
    <dbReference type="NCBI Taxonomy" id="1168545"/>
    <lineage>
        <taxon>Eukaryota</taxon>
        <taxon>Fungi</taxon>
        <taxon>Dikarya</taxon>
        <taxon>Ascomycota</taxon>
        <taxon>Pezizomycotina</taxon>
        <taxon>Dothideomycetes</taxon>
        <taxon>Pleosporomycetidae</taxon>
        <taxon>Pleosporales</taxon>
        <taxon>Massarineae</taxon>
        <taxon>Lentitheciaceae</taxon>
        <taxon>Lentithecium</taxon>
    </lineage>
</organism>